<evidence type="ECO:0000256" key="1">
    <source>
        <dbReference type="SAM" id="Phobius"/>
    </source>
</evidence>
<protein>
    <submittedName>
        <fullName evidence="2">Uncharacterized protein</fullName>
    </submittedName>
</protein>
<feature type="transmembrane region" description="Helical" evidence="1">
    <location>
        <begin position="12"/>
        <end position="28"/>
    </location>
</feature>
<evidence type="ECO:0000313" key="3">
    <source>
        <dbReference type="Proteomes" id="UP000034893"/>
    </source>
</evidence>
<dbReference type="PATRIC" id="fig|1618414.3.peg.184"/>
<dbReference type="EMBL" id="LBVP01000006">
    <property type="protein sequence ID" value="KKQ89907.1"/>
    <property type="molecule type" value="Genomic_DNA"/>
</dbReference>
<accession>A0A0G0LFR1</accession>
<keyword evidence="1" id="KW-0472">Membrane</keyword>
<dbReference type="AlphaFoldDB" id="A0A0G0LFR1"/>
<reference evidence="2 3" key="1">
    <citation type="journal article" date="2015" name="Nature">
        <title>rRNA introns, odd ribosomes, and small enigmatic genomes across a large radiation of phyla.</title>
        <authorList>
            <person name="Brown C.T."/>
            <person name="Hug L.A."/>
            <person name="Thomas B.C."/>
            <person name="Sharon I."/>
            <person name="Castelle C.J."/>
            <person name="Singh A."/>
            <person name="Wilkins M.J."/>
            <person name="Williams K.H."/>
            <person name="Banfield J.F."/>
        </authorList>
    </citation>
    <scope>NUCLEOTIDE SEQUENCE [LARGE SCALE GENOMIC DNA]</scope>
</reference>
<comment type="caution">
    <text evidence="2">The sequence shown here is derived from an EMBL/GenBank/DDBJ whole genome shotgun (WGS) entry which is preliminary data.</text>
</comment>
<keyword evidence="1" id="KW-1133">Transmembrane helix</keyword>
<feature type="transmembrane region" description="Helical" evidence="1">
    <location>
        <begin position="129"/>
        <end position="146"/>
    </location>
</feature>
<proteinExistence type="predicted"/>
<sequence>MKEILDKLSSYNLFNYLLPGTLFITIANKFTSYSLIDDNLIIAAFTYYFVGLVVSRFGSLIIEPTLIKISFLKFCNYKEFILACQKDPKIEILSESNNMYRTFISMLILLLLLKFYELIEFKFQFIKNWDPYILIGLLLFIFLYSYRKQTEYVAKRIKENS</sequence>
<gene>
    <name evidence="2" type="ORF">UT12_C0006G0015</name>
</gene>
<feature type="transmembrane region" description="Helical" evidence="1">
    <location>
        <begin position="40"/>
        <end position="62"/>
    </location>
</feature>
<organism evidence="2 3">
    <name type="scientific">Candidatus Curtissbacteria bacterium GW2011_GWC2_38_9</name>
    <dbReference type="NCBI Taxonomy" id="1618414"/>
    <lineage>
        <taxon>Bacteria</taxon>
        <taxon>Candidatus Curtissiibacteriota</taxon>
    </lineage>
</organism>
<evidence type="ECO:0000313" key="2">
    <source>
        <dbReference type="EMBL" id="KKQ89907.1"/>
    </source>
</evidence>
<feature type="transmembrane region" description="Helical" evidence="1">
    <location>
        <begin position="99"/>
        <end position="117"/>
    </location>
</feature>
<name>A0A0G0LFR1_9BACT</name>
<dbReference type="Proteomes" id="UP000034893">
    <property type="component" value="Unassembled WGS sequence"/>
</dbReference>
<keyword evidence="1" id="KW-0812">Transmembrane</keyword>